<protein>
    <submittedName>
        <fullName evidence="2">Uncharacterized protein</fullName>
    </submittedName>
</protein>
<name>A0A1V4ANX7_9BACT</name>
<proteinExistence type="predicted"/>
<feature type="region of interest" description="Disordered" evidence="1">
    <location>
        <begin position="94"/>
        <end position="165"/>
    </location>
</feature>
<feature type="compositionally biased region" description="Polar residues" evidence="1">
    <location>
        <begin position="142"/>
        <end position="156"/>
    </location>
</feature>
<dbReference type="Proteomes" id="UP000189681">
    <property type="component" value="Unassembled WGS sequence"/>
</dbReference>
<evidence type="ECO:0000256" key="1">
    <source>
        <dbReference type="SAM" id="MobiDB-lite"/>
    </source>
</evidence>
<dbReference type="EMBL" id="AYTS01000209">
    <property type="protein sequence ID" value="OOP54822.1"/>
    <property type="molecule type" value="Genomic_DNA"/>
</dbReference>
<comment type="caution">
    <text evidence="2">The sequence shown here is derived from an EMBL/GenBank/DDBJ whole genome shotgun (WGS) entry which is preliminary data.</text>
</comment>
<reference evidence="2 3" key="1">
    <citation type="journal article" date="2017" name="Water Res.">
        <title>Discovery and metagenomic analysis of an anammox bacterial enrichment related to Candidatus "Brocadia caroliniensis" in a full-scale glycerol-fed nitritation-denitritation separate centrate treatment process.</title>
        <authorList>
            <person name="Park H."/>
            <person name="Brotto A.C."/>
            <person name="van Loosdrecht M.C."/>
            <person name="Chandran K."/>
        </authorList>
    </citation>
    <scope>NUCLEOTIDE SEQUENCE [LARGE SCALE GENOMIC DNA]</scope>
    <source>
        <strain evidence="2">26THWARD</strain>
    </source>
</reference>
<organism evidence="2 3">
    <name type="scientific">Candidatus Brocadia carolinensis</name>
    <dbReference type="NCBI Taxonomy" id="1004156"/>
    <lineage>
        <taxon>Bacteria</taxon>
        <taxon>Pseudomonadati</taxon>
        <taxon>Planctomycetota</taxon>
        <taxon>Candidatus Brocadiia</taxon>
        <taxon>Candidatus Brocadiales</taxon>
        <taxon>Candidatus Brocadiaceae</taxon>
        <taxon>Candidatus Brocadia</taxon>
    </lineage>
</organism>
<feature type="compositionally biased region" description="Basic and acidic residues" evidence="1">
    <location>
        <begin position="94"/>
        <end position="103"/>
    </location>
</feature>
<accession>A0A1V4ANX7</accession>
<evidence type="ECO:0000313" key="2">
    <source>
        <dbReference type="EMBL" id="OOP54822.1"/>
    </source>
</evidence>
<gene>
    <name evidence="2" type="ORF">AYP45_18330</name>
</gene>
<sequence>MMHVSNKASSFLKIGAVLFCFMCLFFATYMASRYEHAKTETEIQANKVKEFEKKYQELSMIHQELLQTRTVLIQEKELLVQEINMLRGKNIRPEDWMHTKEKMPPVSEVSKSQQPITEGKNMTSDVKEDLSMDQLPTPAVTDPTQPETNSAGTQTVHAVPAQIPD</sequence>
<evidence type="ECO:0000313" key="3">
    <source>
        <dbReference type="Proteomes" id="UP000189681"/>
    </source>
</evidence>
<dbReference type="AlphaFoldDB" id="A0A1V4ANX7"/>
<feature type="compositionally biased region" description="Polar residues" evidence="1">
    <location>
        <begin position="109"/>
        <end position="124"/>
    </location>
</feature>